<protein>
    <submittedName>
        <fullName evidence="6">LysR family transcriptional regulator</fullName>
    </submittedName>
</protein>
<evidence type="ECO:0000256" key="3">
    <source>
        <dbReference type="ARBA" id="ARBA00023125"/>
    </source>
</evidence>
<dbReference type="Gene3D" id="3.40.190.10">
    <property type="entry name" value="Periplasmic binding protein-like II"/>
    <property type="match status" value="2"/>
</dbReference>
<dbReference type="SUPFAM" id="SSF46785">
    <property type="entry name" value="Winged helix' DNA-binding domain"/>
    <property type="match status" value="1"/>
</dbReference>
<dbReference type="PANTHER" id="PTHR30346">
    <property type="entry name" value="TRANSCRIPTIONAL DUAL REGULATOR HCAR-RELATED"/>
    <property type="match status" value="1"/>
</dbReference>
<dbReference type="CDD" id="cd08411">
    <property type="entry name" value="PBP2_OxyR"/>
    <property type="match status" value="1"/>
</dbReference>
<accession>A0A9W6J5S1</accession>
<dbReference type="InterPro" id="IPR036388">
    <property type="entry name" value="WH-like_DNA-bd_sf"/>
</dbReference>
<dbReference type="Pfam" id="PF00126">
    <property type="entry name" value="HTH_1"/>
    <property type="match status" value="1"/>
</dbReference>
<dbReference type="FunFam" id="1.10.10.10:FF:000001">
    <property type="entry name" value="LysR family transcriptional regulator"/>
    <property type="match status" value="1"/>
</dbReference>
<evidence type="ECO:0000313" key="6">
    <source>
        <dbReference type="EMBL" id="GLK69803.1"/>
    </source>
</evidence>
<reference evidence="6" key="2">
    <citation type="submission" date="2023-01" db="EMBL/GenBank/DDBJ databases">
        <authorList>
            <person name="Sun Q."/>
            <person name="Evtushenko L."/>
        </authorList>
    </citation>
    <scope>NUCLEOTIDE SEQUENCE</scope>
    <source>
        <strain evidence="6">VKM B-2347</strain>
    </source>
</reference>
<dbReference type="PRINTS" id="PR00039">
    <property type="entry name" value="HTHLYSR"/>
</dbReference>
<evidence type="ECO:0000313" key="7">
    <source>
        <dbReference type="Proteomes" id="UP001143372"/>
    </source>
</evidence>
<dbReference type="PROSITE" id="PS50931">
    <property type="entry name" value="HTH_LYSR"/>
    <property type="match status" value="1"/>
</dbReference>
<name>A0A9W6J5S1_9HYPH</name>
<dbReference type="Proteomes" id="UP001143372">
    <property type="component" value="Unassembled WGS sequence"/>
</dbReference>
<dbReference type="SUPFAM" id="SSF53850">
    <property type="entry name" value="Periplasmic binding protein-like II"/>
    <property type="match status" value="1"/>
</dbReference>
<feature type="domain" description="HTH lysR-type" evidence="5">
    <location>
        <begin position="4"/>
        <end position="61"/>
    </location>
</feature>
<keyword evidence="3" id="KW-0238">DNA-binding</keyword>
<dbReference type="Pfam" id="PF03466">
    <property type="entry name" value="LysR_substrate"/>
    <property type="match status" value="1"/>
</dbReference>
<dbReference type="Gene3D" id="1.10.10.10">
    <property type="entry name" value="Winged helix-like DNA-binding domain superfamily/Winged helix DNA-binding domain"/>
    <property type="match status" value="1"/>
</dbReference>
<keyword evidence="4" id="KW-0804">Transcription</keyword>
<dbReference type="InterPro" id="IPR000847">
    <property type="entry name" value="LysR_HTH_N"/>
</dbReference>
<keyword evidence="7" id="KW-1185">Reference proteome</keyword>
<dbReference type="GO" id="GO:0003700">
    <property type="term" value="F:DNA-binding transcription factor activity"/>
    <property type="evidence" value="ECO:0007669"/>
    <property type="project" value="InterPro"/>
</dbReference>
<dbReference type="GO" id="GO:0003677">
    <property type="term" value="F:DNA binding"/>
    <property type="evidence" value="ECO:0007669"/>
    <property type="project" value="UniProtKB-KW"/>
</dbReference>
<gene>
    <name evidence="6" type="ORF">GCM10008179_34410</name>
</gene>
<evidence type="ECO:0000256" key="1">
    <source>
        <dbReference type="ARBA" id="ARBA00009437"/>
    </source>
</evidence>
<dbReference type="InterPro" id="IPR036390">
    <property type="entry name" value="WH_DNA-bd_sf"/>
</dbReference>
<dbReference type="RefSeq" id="WP_271170017.1">
    <property type="nucleotide sequence ID" value="NZ_BSFI01000023.1"/>
</dbReference>
<proteinExistence type="inferred from homology"/>
<organism evidence="6 7">
    <name type="scientific">Hansschlegelia plantiphila</name>
    <dbReference type="NCBI Taxonomy" id="374655"/>
    <lineage>
        <taxon>Bacteria</taxon>
        <taxon>Pseudomonadati</taxon>
        <taxon>Pseudomonadota</taxon>
        <taxon>Alphaproteobacteria</taxon>
        <taxon>Hyphomicrobiales</taxon>
        <taxon>Methylopilaceae</taxon>
        <taxon>Hansschlegelia</taxon>
    </lineage>
</organism>
<sequence length="313" mass="34010">MLNVSLRQLRYFVALVETASFSAAARRVGVTQSTLSGAIQEMEAELGARLAERSGRKFELTAAGALLAGRAAEILADVQDLPALLTRAGRPLTSRLRLGVIPSVAPFLLPRALPSLKSAFPELRLSVREALSRQLIASIRTGELDAAIIALPFAGGGFESAPFWKDHFFLGVAATHRFANRAEVAAEDLADETLLLLEQGNCLRDQVLSLTGAAGSQEGGEVKAMSLLTLVQMADNDLGVTFLPEIAIAAGVTDGADLRLIPCRGERSSRDLVLIWRERASRRHEYLLLARHLQELCEAHFAKPQERRRRRAS</sequence>
<evidence type="ECO:0000259" key="5">
    <source>
        <dbReference type="PROSITE" id="PS50931"/>
    </source>
</evidence>
<evidence type="ECO:0000256" key="4">
    <source>
        <dbReference type="ARBA" id="ARBA00023163"/>
    </source>
</evidence>
<comment type="similarity">
    <text evidence="1">Belongs to the LysR transcriptional regulatory family.</text>
</comment>
<dbReference type="AlphaFoldDB" id="A0A9W6J5S1"/>
<comment type="caution">
    <text evidence="6">The sequence shown here is derived from an EMBL/GenBank/DDBJ whole genome shotgun (WGS) entry which is preliminary data.</text>
</comment>
<dbReference type="EMBL" id="BSFI01000023">
    <property type="protein sequence ID" value="GLK69803.1"/>
    <property type="molecule type" value="Genomic_DNA"/>
</dbReference>
<dbReference type="PANTHER" id="PTHR30346:SF10">
    <property type="entry name" value="TRANSCRIPTIONAL REGULATOR OF OXIDATIVE STRESS OXYR"/>
    <property type="match status" value="1"/>
</dbReference>
<dbReference type="InterPro" id="IPR005119">
    <property type="entry name" value="LysR_subst-bd"/>
</dbReference>
<reference evidence="6" key="1">
    <citation type="journal article" date="2014" name="Int. J. Syst. Evol. Microbiol.">
        <title>Complete genome sequence of Corynebacterium casei LMG S-19264T (=DSM 44701T), isolated from a smear-ripened cheese.</title>
        <authorList>
            <consortium name="US DOE Joint Genome Institute (JGI-PGF)"/>
            <person name="Walter F."/>
            <person name="Albersmeier A."/>
            <person name="Kalinowski J."/>
            <person name="Ruckert C."/>
        </authorList>
    </citation>
    <scope>NUCLEOTIDE SEQUENCE</scope>
    <source>
        <strain evidence="6">VKM B-2347</strain>
    </source>
</reference>
<evidence type="ECO:0000256" key="2">
    <source>
        <dbReference type="ARBA" id="ARBA00023015"/>
    </source>
</evidence>
<keyword evidence="2" id="KW-0805">Transcription regulation</keyword>
<dbReference type="GO" id="GO:0032993">
    <property type="term" value="C:protein-DNA complex"/>
    <property type="evidence" value="ECO:0007669"/>
    <property type="project" value="TreeGrafter"/>
</dbReference>